<accession>A0A7V7PKB5</accession>
<dbReference type="PANTHER" id="PTHR43861">
    <property type="entry name" value="TRANS-ACONITATE 2-METHYLTRANSFERASE-RELATED"/>
    <property type="match status" value="1"/>
</dbReference>
<dbReference type="SUPFAM" id="SSF53335">
    <property type="entry name" value="S-adenosyl-L-methionine-dependent methyltransferases"/>
    <property type="match status" value="1"/>
</dbReference>
<dbReference type="Proteomes" id="UP000432089">
    <property type="component" value="Unassembled WGS sequence"/>
</dbReference>
<organism evidence="1 2">
    <name type="scientific">Plantimonas leprariae</name>
    <dbReference type="NCBI Taxonomy" id="2615207"/>
    <lineage>
        <taxon>Bacteria</taxon>
        <taxon>Pseudomonadati</taxon>
        <taxon>Pseudomonadota</taxon>
        <taxon>Alphaproteobacteria</taxon>
        <taxon>Hyphomicrobiales</taxon>
        <taxon>Aurantimonadaceae</taxon>
        <taxon>Plantimonas</taxon>
    </lineage>
</organism>
<reference evidence="1 2" key="1">
    <citation type="submission" date="2019-09" db="EMBL/GenBank/DDBJ databases">
        <title>YIM 132180 draft genome.</title>
        <authorList>
            <person name="Zhang K."/>
        </authorList>
    </citation>
    <scope>NUCLEOTIDE SEQUENCE [LARGE SCALE GENOMIC DNA]</scope>
    <source>
        <strain evidence="1 2">YIM 132180</strain>
    </source>
</reference>
<sequence length="462" mass="51023">MVDAADNVGGRQDVGRLTQVRSSADRPGAFPLLADDHGCGWRASGEAVPADFWKRNLRVSRNKRRSGSTLGFFRSQARSKGPRLKNTLDRLARDCRGTSILETRNERDGSLGQESTKTLFQEIHRLCHVEGLYPLGWIERTECPCCGASRFQEAFKKLGIRHSRCAECDYVCVDPYPPPQVMEVLYSGDYYTRMREFYELPRLRDQGIGSAYSAPVELLDALIAKGTGGRESGAWLDVGGGLGAFASLVSRRAPGWNVSLNEMNVKSIEIARDLLKLDVLPEDSAVLRAEGREFDVVSSIAVLEHVVDPVAFVSDYAALLKPGGLLITVVPHFTRLNVHVSKASNSNVVPPFHLSLFGADNLERLLRRTELFSGFETMQGGGASFTLIDHAEHWMYWDSLLPDADHAEIRTVRTEEYPLPLNIVLNALSLAVPVTSEYFAATDGMAHLAICATRKNVTPFGK</sequence>
<comment type="caution">
    <text evidence="1">The sequence shown here is derived from an EMBL/GenBank/DDBJ whole genome shotgun (WGS) entry which is preliminary data.</text>
</comment>
<dbReference type="GO" id="GO:0008168">
    <property type="term" value="F:methyltransferase activity"/>
    <property type="evidence" value="ECO:0007669"/>
    <property type="project" value="UniProtKB-KW"/>
</dbReference>
<dbReference type="Gene3D" id="3.40.50.150">
    <property type="entry name" value="Vaccinia Virus protein VP39"/>
    <property type="match status" value="1"/>
</dbReference>
<evidence type="ECO:0000313" key="1">
    <source>
        <dbReference type="EMBL" id="KAB0675913.1"/>
    </source>
</evidence>
<dbReference type="CDD" id="cd02440">
    <property type="entry name" value="AdoMet_MTases"/>
    <property type="match status" value="1"/>
</dbReference>
<keyword evidence="1" id="KW-0489">Methyltransferase</keyword>
<dbReference type="InterPro" id="IPR029063">
    <property type="entry name" value="SAM-dependent_MTases_sf"/>
</dbReference>
<proteinExistence type="predicted"/>
<keyword evidence="2" id="KW-1185">Reference proteome</keyword>
<gene>
    <name evidence="1" type="ORF">F6X38_22545</name>
</gene>
<dbReference type="GO" id="GO:0032259">
    <property type="term" value="P:methylation"/>
    <property type="evidence" value="ECO:0007669"/>
    <property type="project" value="UniProtKB-KW"/>
</dbReference>
<keyword evidence="1" id="KW-0808">Transferase</keyword>
<dbReference type="Pfam" id="PF13489">
    <property type="entry name" value="Methyltransf_23"/>
    <property type="match status" value="1"/>
</dbReference>
<name>A0A7V7PKB5_9HYPH</name>
<dbReference type="AlphaFoldDB" id="A0A7V7PKB5"/>
<evidence type="ECO:0000313" key="2">
    <source>
        <dbReference type="Proteomes" id="UP000432089"/>
    </source>
</evidence>
<dbReference type="EMBL" id="VZDO01000028">
    <property type="protein sequence ID" value="KAB0675913.1"/>
    <property type="molecule type" value="Genomic_DNA"/>
</dbReference>
<protein>
    <submittedName>
        <fullName evidence="1">Methyltransferase domain-containing protein</fullName>
    </submittedName>
</protein>